<dbReference type="Proteomes" id="UP000510647">
    <property type="component" value="Chromosome 2"/>
</dbReference>
<dbReference type="OrthoDB" id="7668193at2759"/>
<protein>
    <recommendedName>
        <fullName evidence="3">ASTRA-associated protein 1</fullName>
    </recommendedName>
</protein>
<dbReference type="Gene3D" id="2.130.10.10">
    <property type="entry name" value="YVTN repeat-like/Quinoprotein amine dehydrogenase"/>
    <property type="match status" value="1"/>
</dbReference>
<dbReference type="SUPFAM" id="SSF50978">
    <property type="entry name" value="WD40 repeat-like"/>
    <property type="match status" value="1"/>
</dbReference>
<dbReference type="EMBL" id="CP059268">
    <property type="protein sequence ID" value="QLQ78842.1"/>
    <property type="molecule type" value="Genomic_DNA"/>
</dbReference>
<evidence type="ECO:0000313" key="2">
    <source>
        <dbReference type="Proteomes" id="UP000510647"/>
    </source>
</evidence>
<organism evidence="1 2">
    <name type="scientific">Torulaspora globosa</name>
    <dbReference type="NCBI Taxonomy" id="48254"/>
    <lineage>
        <taxon>Eukaryota</taxon>
        <taxon>Fungi</taxon>
        <taxon>Dikarya</taxon>
        <taxon>Ascomycota</taxon>
        <taxon>Saccharomycotina</taxon>
        <taxon>Saccharomycetes</taxon>
        <taxon>Saccharomycetales</taxon>
        <taxon>Saccharomycetaceae</taxon>
        <taxon>Torulaspora</taxon>
    </lineage>
</organism>
<dbReference type="AlphaFoldDB" id="A0A7H9HR82"/>
<keyword evidence="2" id="KW-1185">Reference proteome</keyword>
<reference evidence="1 2" key="1">
    <citation type="submission" date="2020-06" db="EMBL/GenBank/DDBJ databases">
        <title>The yeast mating-type switching endonuclease HO is a domesticated member of an unorthodox homing genetic element family.</title>
        <authorList>
            <person name="Coughlan A.Y."/>
            <person name="Lombardi L."/>
            <person name="Braun-Galleani S."/>
            <person name="Martos A.R."/>
            <person name="Galeote V."/>
            <person name="Bigey F."/>
            <person name="Dequin S."/>
            <person name="Byrne K.P."/>
            <person name="Wolfe K.H."/>
        </authorList>
    </citation>
    <scope>NUCLEOTIDE SEQUENCE [LARGE SCALE GENOMIC DNA]</scope>
    <source>
        <strain evidence="1 2">CBS2947</strain>
    </source>
</reference>
<evidence type="ECO:0008006" key="3">
    <source>
        <dbReference type="Google" id="ProtNLM"/>
    </source>
</evidence>
<evidence type="ECO:0000313" key="1">
    <source>
        <dbReference type="EMBL" id="QLQ78842.1"/>
    </source>
</evidence>
<proteinExistence type="predicted"/>
<dbReference type="InterPro" id="IPR036322">
    <property type="entry name" value="WD40_repeat_dom_sf"/>
</dbReference>
<dbReference type="InterPro" id="IPR015943">
    <property type="entry name" value="WD40/YVTN_repeat-like_dom_sf"/>
</dbReference>
<sequence length="449" mass="49994">MKENHLNDILLPDYSLRCHKSSVTASTFIEWPARSNIPILITGDSSGLIVLWDLLIRRPLVTHTLPWGAQVVAVQDLGNRLIAVLSKDHKLRLFEMRAKELNSLVESSTSFEATQQQLHQIYEVPVNTLNFANFLVQKLNKGYYRLICTNTQDSEAIDVYQFHLSNIHSLRRVFKGVTFGGIIQKLQTDPESVKAKKLGIVMRFLEHQGTIYCGFESGLVVGFKIYESNSEGTNIDEDTDSSHDMCIEIVYVSSVHYPEPVLALELNDATGEILTSSTKNVIGVHPIISSQETIGCCQSNFLQDKDSSVLIRRDLKICSTNFKEVPASSIGHLTVVDGNIVASAWTGITYVLSRDYRVLAMMSKSGSNVLVSDSSQGSLQGAGEEKTQKRHIKVSSLTGISSALIQRFSSVDHQLTRWQGQDRRMRAFAAKSWCIIGYDDGSIAVHQIQ</sequence>
<accession>A0A7H9HR82</accession>
<name>A0A7H9HR82_9SACH</name>
<gene>
    <name evidence="1" type="ORF">HG537_0B01900</name>
</gene>